<evidence type="ECO:0000256" key="1">
    <source>
        <dbReference type="SAM" id="Phobius"/>
    </source>
</evidence>
<reference evidence="3 4" key="1">
    <citation type="journal article" date="2014" name="Genome Announc.">
        <title>Draft genome sequences of eight enterohepatic helicobacter species isolated from both laboratory and wild rodents.</title>
        <authorList>
            <person name="Sheh A."/>
            <person name="Shen Z."/>
            <person name="Fox J.G."/>
        </authorList>
    </citation>
    <scope>NUCLEOTIDE SEQUENCE [LARGE SCALE GENOMIC DNA]</scope>
    <source>
        <strain evidence="3 4">ATCC 49310</strain>
    </source>
</reference>
<keyword evidence="1" id="KW-0472">Membrane</keyword>
<dbReference type="AlphaFoldDB" id="A0A4U8TDH6"/>
<dbReference type="GO" id="GO:0016020">
    <property type="term" value="C:membrane"/>
    <property type="evidence" value="ECO:0007669"/>
    <property type="project" value="InterPro"/>
</dbReference>
<accession>A0A4U8TDH6</accession>
<dbReference type="InterPro" id="IPR003660">
    <property type="entry name" value="HAMP_dom"/>
</dbReference>
<dbReference type="Gene3D" id="1.10.287.950">
    <property type="entry name" value="Methyl-accepting chemotaxis protein"/>
    <property type="match status" value="1"/>
</dbReference>
<dbReference type="Proteomes" id="UP000029861">
    <property type="component" value="Unassembled WGS sequence"/>
</dbReference>
<evidence type="ECO:0000313" key="4">
    <source>
        <dbReference type="Proteomes" id="UP000029861"/>
    </source>
</evidence>
<feature type="non-terminal residue" evidence="3">
    <location>
        <position position="430"/>
    </location>
</feature>
<feature type="domain" description="HAMP" evidence="2">
    <location>
        <begin position="270"/>
        <end position="313"/>
    </location>
</feature>
<proteinExistence type="predicted"/>
<evidence type="ECO:0000313" key="3">
    <source>
        <dbReference type="EMBL" id="TLD98066.1"/>
    </source>
</evidence>
<dbReference type="GO" id="GO:0007165">
    <property type="term" value="P:signal transduction"/>
    <property type="evidence" value="ECO:0007669"/>
    <property type="project" value="InterPro"/>
</dbReference>
<name>A0A4U8TDH6_9HELI</name>
<keyword evidence="1" id="KW-1133">Transmembrane helix</keyword>
<dbReference type="SUPFAM" id="SSF58104">
    <property type="entry name" value="Methyl-accepting chemotaxis protein (MCP) signaling domain"/>
    <property type="match status" value="1"/>
</dbReference>
<sequence>MQHLQASQDIVNLPGVQRTLQSGKPCIGTPRNLHFGGKNHYGATVNFPILNKNREIKGVVGFFVIFEFIGDEILTRKQSIFKNDYSTLVAQDGTILVHPNSSLVGKTLSEVNSHKSAQVLMQAIMKQETTVVEYWNANGNINYAGTAPFKVGRDSDVYWTSIVIAPEDSIFESVYRLRLIILCSVLVSLLIILITTYFYIKTRIRSRIRNVNSHLHAFFGFLNHERKDAPEPLRIIAQDELGKMGSAINENIEKTKLGLKQDSKMVAQSVETAKIIEAGDFRARITETPRNPQLNELKNVLNHMLDDLQKKIGSDTNEIARVFDSYVSLDFTTEVKDASGRVDIVTNTLGEEIRKMLYTSQGFAKELESKSKDLEEAVTALTQSSNTQASSLQQTAASVEEITSSMQNVSGRTNEVITQSEDIKNVIGII</sequence>
<protein>
    <submittedName>
        <fullName evidence="3">Methyl-accepting chemotaxis protein</fullName>
    </submittedName>
</protein>
<dbReference type="Pfam" id="PF00672">
    <property type="entry name" value="HAMP"/>
    <property type="match status" value="1"/>
</dbReference>
<dbReference type="PANTHER" id="PTHR32089:SF112">
    <property type="entry name" value="LYSOZYME-LIKE PROTEIN-RELATED"/>
    <property type="match status" value="1"/>
</dbReference>
<dbReference type="PROSITE" id="PS50885">
    <property type="entry name" value="HAMP"/>
    <property type="match status" value="1"/>
</dbReference>
<keyword evidence="1" id="KW-0812">Transmembrane</keyword>
<dbReference type="EMBL" id="JRPK02000018">
    <property type="protein sequence ID" value="TLD98066.1"/>
    <property type="molecule type" value="Genomic_DNA"/>
</dbReference>
<dbReference type="CDD" id="cd12912">
    <property type="entry name" value="PDC2_MCP_like"/>
    <property type="match status" value="1"/>
</dbReference>
<dbReference type="Gene3D" id="3.30.450.20">
    <property type="entry name" value="PAS domain"/>
    <property type="match status" value="1"/>
</dbReference>
<feature type="transmembrane region" description="Helical" evidence="1">
    <location>
        <begin position="179"/>
        <end position="200"/>
    </location>
</feature>
<dbReference type="RefSeq" id="WP_238699674.1">
    <property type="nucleotide sequence ID" value="NZ_JRPK02000018.1"/>
</dbReference>
<organism evidence="3 4">
    <name type="scientific">Helicobacter trogontum</name>
    <dbReference type="NCBI Taxonomy" id="50960"/>
    <lineage>
        <taxon>Bacteria</taxon>
        <taxon>Pseudomonadati</taxon>
        <taxon>Campylobacterota</taxon>
        <taxon>Epsilonproteobacteria</taxon>
        <taxon>Campylobacterales</taxon>
        <taxon>Helicobacteraceae</taxon>
        <taxon>Helicobacter</taxon>
    </lineage>
</organism>
<dbReference type="PANTHER" id="PTHR32089">
    <property type="entry name" value="METHYL-ACCEPTING CHEMOTAXIS PROTEIN MCPB"/>
    <property type="match status" value="1"/>
</dbReference>
<evidence type="ECO:0000259" key="2">
    <source>
        <dbReference type="PROSITE" id="PS50885"/>
    </source>
</evidence>
<gene>
    <name evidence="3" type="ORF">LS80_006285</name>
</gene>
<comment type="caution">
    <text evidence="3">The sequence shown here is derived from an EMBL/GenBank/DDBJ whole genome shotgun (WGS) entry which is preliminary data.</text>
</comment>